<name>A0A0V0QBS2_PSEPJ</name>
<keyword evidence="4" id="KW-1185">Reference proteome</keyword>
<gene>
    <name evidence="3" type="ORF">PPERSA_03758</name>
</gene>
<evidence type="ECO:0000256" key="2">
    <source>
        <dbReference type="SAM" id="MobiDB-lite"/>
    </source>
</evidence>
<reference evidence="3 4" key="1">
    <citation type="journal article" date="2015" name="Sci. Rep.">
        <title>Genome of the facultative scuticociliatosis pathogen Pseudocohnilembus persalinus provides insight into its virulence through horizontal gene transfer.</title>
        <authorList>
            <person name="Xiong J."/>
            <person name="Wang G."/>
            <person name="Cheng J."/>
            <person name="Tian M."/>
            <person name="Pan X."/>
            <person name="Warren A."/>
            <person name="Jiang C."/>
            <person name="Yuan D."/>
            <person name="Miao W."/>
        </authorList>
    </citation>
    <scope>NUCLEOTIDE SEQUENCE [LARGE SCALE GENOMIC DNA]</scope>
    <source>
        <strain evidence="3">36N120E</strain>
    </source>
</reference>
<feature type="region of interest" description="Disordered" evidence="2">
    <location>
        <begin position="135"/>
        <end position="160"/>
    </location>
</feature>
<protein>
    <submittedName>
        <fullName evidence="3">Uncharacterized protein</fullName>
    </submittedName>
</protein>
<dbReference type="InParanoid" id="A0A0V0QBS2"/>
<evidence type="ECO:0000256" key="1">
    <source>
        <dbReference type="SAM" id="Coils"/>
    </source>
</evidence>
<keyword evidence="1" id="KW-0175">Coiled coil</keyword>
<dbReference type="Proteomes" id="UP000054937">
    <property type="component" value="Unassembled WGS sequence"/>
</dbReference>
<evidence type="ECO:0000313" key="3">
    <source>
        <dbReference type="EMBL" id="KRW99583.1"/>
    </source>
</evidence>
<accession>A0A0V0QBS2</accession>
<feature type="compositionally biased region" description="Polar residues" evidence="2">
    <location>
        <begin position="23"/>
        <end position="34"/>
    </location>
</feature>
<organism evidence="3 4">
    <name type="scientific">Pseudocohnilembus persalinus</name>
    <name type="common">Ciliate</name>
    <dbReference type="NCBI Taxonomy" id="266149"/>
    <lineage>
        <taxon>Eukaryota</taxon>
        <taxon>Sar</taxon>
        <taxon>Alveolata</taxon>
        <taxon>Ciliophora</taxon>
        <taxon>Intramacronucleata</taxon>
        <taxon>Oligohymenophorea</taxon>
        <taxon>Scuticociliatia</taxon>
        <taxon>Philasterida</taxon>
        <taxon>Pseudocohnilembidae</taxon>
        <taxon>Pseudocohnilembus</taxon>
    </lineage>
</organism>
<feature type="coiled-coil region" evidence="1">
    <location>
        <begin position="105"/>
        <end position="133"/>
    </location>
</feature>
<comment type="caution">
    <text evidence="3">The sequence shown here is derived from an EMBL/GenBank/DDBJ whole genome shotgun (WGS) entry which is preliminary data.</text>
</comment>
<sequence length="367" mass="43561">MNEIKYHNNIKKSQNAMKEITQEDNSSNSESQVEDYQSFISYDKTQQTYYNKIEKEDQTVSLTPPFLNRNININIQGQNQSQYLKEGQAEVINFENSQNYQKSKINNLNNNQIQEQIQQQQQQNENYQQFDNNQYEDEDDDEEDEEDFESEYDSDQYNFDSKIDDNTQIMGELLRIVGNQQQFICDQFNVYSPFQLSNKAQFNPQVQQIQQQQFQQQVKNQQHTNSQINKITTLKQNINFKPTNNYQRSPSRQESKLLQPRYSKISNYSISGNKMEQLLQDGVKNSQDRIANSRQDLYLTSVLTYQNQKEINQAKKDYAFVIAFENKAHFLSFFPENNFEQILAKYKLVQKNRAAENQKQTLQQKNQ</sequence>
<proteinExistence type="predicted"/>
<dbReference type="EMBL" id="LDAU01000207">
    <property type="protein sequence ID" value="KRW99583.1"/>
    <property type="molecule type" value="Genomic_DNA"/>
</dbReference>
<dbReference type="AlphaFoldDB" id="A0A0V0QBS2"/>
<feature type="region of interest" description="Disordered" evidence="2">
    <location>
        <begin position="1"/>
        <end position="34"/>
    </location>
</feature>
<feature type="compositionally biased region" description="Acidic residues" evidence="2">
    <location>
        <begin position="135"/>
        <end position="154"/>
    </location>
</feature>
<evidence type="ECO:0000313" key="4">
    <source>
        <dbReference type="Proteomes" id="UP000054937"/>
    </source>
</evidence>